<dbReference type="PANTHER" id="PTHR13255:SF0">
    <property type="entry name" value="ATAXIN-10"/>
    <property type="match status" value="1"/>
</dbReference>
<dbReference type="GeneID" id="107219721"/>
<evidence type="ECO:0000256" key="4">
    <source>
        <dbReference type="ARBA" id="ARBA00023306"/>
    </source>
</evidence>
<accession>A0A6J0BF79</accession>
<dbReference type="GO" id="GO:0005829">
    <property type="term" value="C:cytosol"/>
    <property type="evidence" value="ECO:0007669"/>
    <property type="project" value="TreeGrafter"/>
</dbReference>
<protein>
    <recommendedName>
        <fullName evidence="2">Ataxin-10</fullName>
    </recommendedName>
</protein>
<dbReference type="OrthoDB" id="379794at2759"/>
<name>A0A6J0BF79_NEOLC</name>
<proteinExistence type="inferred from homology"/>
<dbReference type="Pfam" id="PF09759">
    <property type="entry name" value="Atx10homo_assoc"/>
    <property type="match status" value="1"/>
</dbReference>
<evidence type="ECO:0000256" key="3">
    <source>
        <dbReference type="ARBA" id="ARBA00022618"/>
    </source>
</evidence>
<dbReference type="InterPro" id="IPR011989">
    <property type="entry name" value="ARM-like"/>
</dbReference>
<dbReference type="RefSeq" id="XP_015513529.2">
    <property type="nucleotide sequence ID" value="XM_015658043.2"/>
</dbReference>
<evidence type="ECO:0000256" key="1">
    <source>
        <dbReference type="ARBA" id="ARBA00008384"/>
    </source>
</evidence>
<comment type="function">
    <text evidence="5">May play a role in the regulation of cytokinesis. May play a role in signaling by stimulating protein glycosylation. Induces neuritogenesis by activating the Ras-MAP kinase pathway and is necessary for the survival of cerebellar neurons. Does not appear to play a major role in ciliogenesis.</text>
</comment>
<dbReference type="Gene3D" id="1.25.10.10">
    <property type="entry name" value="Leucine-rich Repeat Variant"/>
    <property type="match status" value="1"/>
</dbReference>
<dbReference type="SUPFAM" id="SSF48371">
    <property type="entry name" value="ARM repeat"/>
    <property type="match status" value="1"/>
</dbReference>
<evidence type="ECO:0000256" key="5">
    <source>
        <dbReference type="ARBA" id="ARBA00045173"/>
    </source>
</evidence>
<dbReference type="InterPro" id="IPR051374">
    <property type="entry name" value="Ataxin-10/CTR86_families"/>
</dbReference>
<keyword evidence="4" id="KW-0131">Cell cycle</keyword>
<evidence type="ECO:0000256" key="2">
    <source>
        <dbReference type="ARBA" id="ARBA00018804"/>
    </source>
</evidence>
<evidence type="ECO:0000259" key="6">
    <source>
        <dbReference type="Pfam" id="PF09759"/>
    </source>
</evidence>
<evidence type="ECO:0000313" key="7">
    <source>
        <dbReference type="Proteomes" id="UP000829291"/>
    </source>
</evidence>
<keyword evidence="3" id="KW-0132">Cell division</keyword>
<dbReference type="AlphaFoldDB" id="A0A6J0BF79"/>
<dbReference type="GO" id="GO:0031175">
    <property type="term" value="P:neuron projection development"/>
    <property type="evidence" value="ECO:0007669"/>
    <property type="project" value="TreeGrafter"/>
</dbReference>
<feature type="domain" description="Ataxin-10" evidence="6">
    <location>
        <begin position="397"/>
        <end position="487"/>
    </location>
</feature>
<evidence type="ECO:0000313" key="9">
    <source>
        <dbReference type="RefSeq" id="XP_046602717.1"/>
    </source>
</evidence>
<organism evidence="7 8">
    <name type="scientific">Neodiprion lecontei</name>
    <name type="common">Redheaded pine sawfly</name>
    <dbReference type="NCBI Taxonomy" id="441921"/>
    <lineage>
        <taxon>Eukaryota</taxon>
        <taxon>Metazoa</taxon>
        <taxon>Ecdysozoa</taxon>
        <taxon>Arthropoda</taxon>
        <taxon>Hexapoda</taxon>
        <taxon>Insecta</taxon>
        <taxon>Pterygota</taxon>
        <taxon>Neoptera</taxon>
        <taxon>Endopterygota</taxon>
        <taxon>Hymenoptera</taxon>
        <taxon>Tenthredinoidea</taxon>
        <taxon>Diprionidae</taxon>
        <taxon>Diprioninae</taxon>
        <taxon>Neodiprion</taxon>
    </lineage>
</organism>
<dbReference type="Proteomes" id="UP000829291">
    <property type="component" value="Chromosome 1"/>
</dbReference>
<dbReference type="RefSeq" id="XP_046602717.1">
    <property type="nucleotide sequence ID" value="XM_046746761.1"/>
</dbReference>
<dbReference type="InterPro" id="IPR019156">
    <property type="entry name" value="Ataxin-10_domain"/>
</dbReference>
<evidence type="ECO:0000313" key="8">
    <source>
        <dbReference type="RefSeq" id="XP_015513529.2"/>
    </source>
</evidence>
<sequence>MDTNEARLESCIQTEDWETLLSILKPKFFPRAENGKLVNPLIVARISDALTNSPRNVPMRVKIMLIKCLMNSCVNGYTPKEYDAHTLTPMESEDFYAALGRNYAKVSIGDSTDEHGYPLLTHFPYNGVAKWAADYVVQHLLDVRKLSDDELELLRLCVQFLCNLCKYSPPAIHDERFKEATMMLIRHDHFPVLRAACAFIHNVLTVCEENYYSETVKNELTILLIKPVKLGIPSATDALKYLLENPGRLQNIYDKILIEDRLYLLEFLLQELRNSELNLSREVISFLSERFKKKSDLVLKTVNSYLDGTEPMEITILLDILGVVTSRTSSSNYSNNLQEDKSLLINCIFLLKSLHMVGRESDNFFTPVQKLSELAPSGENSSGHKTNDIQSHPAFGFKAGLIRVIGNMVHKHKANQELLRETDGIPLLLDCCNMDARNPLIMQWTILAMRNVCENNQSNQDVVRGLNKIGVADSAVLHEMGLILHDEGKPGKAVGIVPLKRN</sequence>
<comment type="similarity">
    <text evidence="1">Belongs to the ataxin-10 family.</text>
</comment>
<dbReference type="InterPro" id="IPR016024">
    <property type="entry name" value="ARM-type_fold"/>
</dbReference>
<dbReference type="GO" id="GO:0051301">
    <property type="term" value="P:cell division"/>
    <property type="evidence" value="ECO:0007669"/>
    <property type="project" value="UniProtKB-KW"/>
</dbReference>
<reference evidence="8 9" key="1">
    <citation type="submission" date="2025-05" db="UniProtKB">
        <authorList>
            <consortium name="RefSeq"/>
        </authorList>
    </citation>
    <scope>IDENTIFICATION</scope>
    <source>
        <tissue evidence="8 9">Thorax and Abdomen</tissue>
    </source>
</reference>
<gene>
    <name evidence="8 9" type="primary">LOC107219721</name>
</gene>
<dbReference type="KEGG" id="nlo:107219721"/>
<dbReference type="PANTHER" id="PTHR13255">
    <property type="entry name" value="ATAXIN-10"/>
    <property type="match status" value="1"/>
</dbReference>
<keyword evidence="7" id="KW-1185">Reference proteome</keyword>
<dbReference type="InParanoid" id="A0A6J0BF79"/>